<feature type="compositionally biased region" description="Low complexity" evidence="1">
    <location>
        <begin position="48"/>
        <end position="60"/>
    </location>
</feature>
<evidence type="ECO:0000256" key="1">
    <source>
        <dbReference type="SAM" id="MobiDB-lite"/>
    </source>
</evidence>
<evidence type="ECO:0000313" key="2">
    <source>
        <dbReference type="EMBL" id="GMF44294.1"/>
    </source>
</evidence>
<dbReference type="Proteomes" id="UP001165121">
    <property type="component" value="Unassembled WGS sequence"/>
</dbReference>
<protein>
    <submittedName>
        <fullName evidence="2">Unnamed protein product</fullName>
    </submittedName>
</protein>
<reference evidence="2" key="1">
    <citation type="submission" date="2023-04" db="EMBL/GenBank/DDBJ databases">
        <title>Phytophthora fragariaefolia NBRC 109709.</title>
        <authorList>
            <person name="Ichikawa N."/>
            <person name="Sato H."/>
            <person name="Tonouchi N."/>
        </authorList>
    </citation>
    <scope>NUCLEOTIDE SEQUENCE</scope>
    <source>
        <strain evidence="2">NBRC 109709</strain>
    </source>
</reference>
<feature type="compositionally biased region" description="Pro residues" evidence="1">
    <location>
        <begin position="21"/>
        <end position="34"/>
    </location>
</feature>
<dbReference type="EMBL" id="BSXT01001659">
    <property type="protein sequence ID" value="GMF44294.1"/>
    <property type="molecule type" value="Genomic_DNA"/>
</dbReference>
<gene>
    <name evidence="2" type="ORF">Pfra01_001535300</name>
</gene>
<feature type="compositionally biased region" description="Acidic residues" evidence="1">
    <location>
        <begin position="1"/>
        <end position="14"/>
    </location>
</feature>
<name>A0A9W7CZ47_9STRA</name>
<keyword evidence="3" id="KW-1185">Reference proteome</keyword>
<proteinExistence type="predicted"/>
<feature type="region of interest" description="Disordered" evidence="1">
    <location>
        <begin position="1"/>
        <end position="62"/>
    </location>
</feature>
<feature type="compositionally biased region" description="Basic and acidic residues" evidence="1">
    <location>
        <begin position="119"/>
        <end position="160"/>
    </location>
</feature>
<feature type="region of interest" description="Disordered" evidence="1">
    <location>
        <begin position="110"/>
        <end position="188"/>
    </location>
</feature>
<feature type="compositionally biased region" description="Basic residues" evidence="1">
    <location>
        <begin position="161"/>
        <end position="170"/>
    </location>
</feature>
<organism evidence="2 3">
    <name type="scientific">Phytophthora fragariaefolia</name>
    <dbReference type="NCBI Taxonomy" id="1490495"/>
    <lineage>
        <taxon>Eukaryota</taxon>
        <taxon>Sar</taxon>
        <taxon>Stramenopiles</taxon>
        <taxon>Oomycota</taxon>
        <taxon>Peronosporomycetes</taxon>
        <taxon>Peronosporales</taxon>
        <taxon>Peronosporaceae</taxon>
        <taxon>Phytophthora</taxon>
    </lineage>
</organism>
<evidence type="ECO:0000313" key="3">
    <source>
        <dbReference type="Proteomes" id="UP001165121"/>
    </source>
</evidence>
<comment type="caution">
    <text evidence="2">The sequence shown here is derived from an EMBL/GenBank/DDBJ whole genome shotgun (WGS) entry which is preliminary data.</text>
</comment>
<dbReference type="OrthoDB" id="128926at2759"/>
<sequence length="188" mass="21887">MEFLEDAYEDELIDAFDTPEPQVPAPTTSPPPSRAPTLYPTFDDAVQASPTPAAAATAPAKPLERLATEVPLPAPMCYEDELMSTEELQRRRQKMEREMHVYRERFDRVAQALAGDTPHQIEERRKREEERRGRQEKRHEAMETRLQHQIERLEEREQRRARIQARHLRASRSPSPSMVKSESEEDTE</sequence>
<dbReference type="AlphaFoldDB" id="A0A9W7CZ47"/>
<accession>A0A9W7CZ47</accession>